<dbReference type="GeneID" id="25039361"/>
<dbReference type="HOGENOM" id="CLU_1928796_0_0_1"/>
<evidence type="ECO:0000313" key="2">
    <source>
        <dbReference type="Proteomes" id="UP000015464"/>
    </source>
</evidence>
<name>S9VYF1_SCHCR</name>
<accession>S9VYF1</accession>
<gene>
    <name evidence="1" type="ORF">SPOG_05309</name>
</gene>
<dbReference type="RefSeq" id="XP_013022939.1">
    <property type="nucleotide sequence ID" value="XM_013167485.1"/>
</dbReference>
<dbReference type="Proteomes" id="UP000015464">
    <property type="component" value="Unassembled WGS sequence"/>
</dbReference>
<dbReference type="AlphaFoldDB" id="S9VYF1"/>
<proteinExistence type="predicted"/>
<organism evidence="1 2">
    <name type="scientific">Schizosaccharomyces cryophilus (strain OY26 / ATCC MYA-4695 / CBS 11777 / NBRC 106824 / NRRL Y48691)</name>
    <name type="common">Fission yeast</name>
    <dbReference type="NCBI Taxonomy" id="653667"/>
    <lineage>
        <taxon>Eukaryota</taxon>
        <taxon>Fungi</taxon>
        <taxon>Dikarya</taxon>
        <taxon>Ascomycota</taxon>
        <taxon>Taphrinomycotina</taxon>
        <taxon>Schizosaccharomycetes</taxon>
        <taxon>Schizosaccharomycetales</taxon>
        <taxon>Schizosaccharomycetaceae</taxon>
        <taxon>Schizosaccharomyces</taxon>
    </lineage>
</organism>
<sequence length="131" mass="14722">MMLLSDDTGGPCVSNTGFYSKGNEPRCWRLSAILNITSASMNDSTYPLLANSFSIYRAHCISIPNMMVQFLHESSSPKNIGCCKSFSSPSMSCQSNLSIHLQLTIKHQVFETNQSIRNNFLRWMQGSKVFR</sequence>
<reference evidence="1 2" key="1">
    <citation type="journal article" date="2011" name="Science">
        <title>Comparative functional genomics of the fission yeasts.</title>
        <authorList>
            <person name="Rhind N."/>
            <person name="Chen Z."/>
            <person name="Yassour M."/>
            <person name="Thompson D.A."/>
            <person name="Haas B.J."/>
            <person name="Habib N."/>
            <person name="Wapinski I."/>
            <person name="Roy S."/>
            <person name="Lin M.F."/>
            <person name="Heiman D.I."/>
            <person name="Young S.K."/>
            <person name="Furuya K."/>
            <person name="Guo Y."/>
            <person name="Pidoux A."/>
            <person name="Chen H.M."/>
            <person name="Robbertse B."/>
            <person name="Goldberg J.M."/>
            <person name="Aoki K."/>
            <person name="Bayne E.H."/>
            <person name="Berlin A.M."/>
            <person name="Desjardins C.A."/>
            <person name="Dobbs E."/>
            <person name="Dukaj L."/>
            <person name="Fan L."/>
            <person name="FitzGerald M.G."/>
            <person name="French C."/>
            <person name="Gujja S."/>
            <person name="Hansen K."/>
            <person name="Keifenheim D."/>
            <person name="Levin J.Z."/>
            <person name="Mosher R.A."/>
            <person name="Mueller C.A."/>
            <person name="Pfiffner J."/>
            <person name="Priest M."/>
            <person name="Russ C."/>
            <person name="Smialowska A."/>
            <person name="Swoboda P."/>
            <person name="Sykes S.M."/>
            <person name="Vaughn M."/>
            <person name="Vengrova S."/>
            <person name="Yoder R."/>
            <person name="Zeng Q."/>
            <person name="Allshire R."/>
            <person name="Baulcombe D."/>
            <person name="Birren B.W."/>
            <person name="Brown W."/>
            <person name="Ekwall K."/>
            <person name="Kellis M."/>
            <person name="Leatherwood J."/>
            <person name="Levin H."/>
            <person name="Margalit H."/>
            <person name="Martienssen R."/>
            <person name="Nieduszynski C.A."/>
            <person name="Spatafora J.W."/>
            <person name="Friedman N."/>
            <person name="Dalgaard J.Z."/>
            <person name="Baumann P."/>
            <person name="Niki H."/>
            <person name="Regev A."/>
            <person name="Nusbaum C."/>
        </authorList>
    </citation>
    <scope>NUCLEOTIDE SEQUENCE [LARGE SCALE GENOMIC DNA]</scope>
    <source>
        <strain evidence="2">OY26 / ATCC MYA-4695 / CBS 11777 / NBRC 106824 / NRRL Y48691</strain>
    </source>
</reference>
<evidence type="ECO:0000313" key="1">
    <source>
        <dbReference type="EMBL" id="EPY52703.1"/>
    </source>
</evidence>
<protein>
    <submittedName>
        <fullName evidence="1">Uncharacterized protein</fullName>
    </submittedName>
</protein>
<dbReference type="EMBL" id="KE546989">
    <property type="protein sequence ID" value="EPY52703.1"/>
    <property type="molecule type" value="Genomic_DNA"/>
</dbReference>
<keyword evidence="2" id="KW-1185">Reference proteome</keyword>